<sequence>MTQPEMRLLWSDEFDQPSGTPPDPRWWSYEVGGGGWGNGELQVYSDAIANACHDGQGNLVIRALAGDAGYSSARLITKGLVAFQYGRLEARILLPRGAGLWPALWLLGSTIDTQPWPACGEIDVMEYVGSEPRRVFGTVHCPQHSGRDGISGALVATEDLADRYHVFAVDWSARRITWSMDGVDYFSLSPDELGKSWVFDHPFYILLNLAVGGWLGGEVPAATHVPAELKVDYVRIFAPPA</sequence>
<reference evidence="3 4" key="1">
    <citation type="submission" date="2021-01" db="EMBL/GenBank/DDBJ databases">
        <title>Genome seq and assembly of Devosia sp. G19.</title>
        <authorList>
            <person name="Chhetri G."/>
        </authorList>
    </citation>
    <scope>NUCLEOTIDE SEQUENCE [LARGE SCALE GENOMIC DNA]</scope>
    <source>
        <strain evidence="3 4">G19</strain>
    </source>
</reference>
<dbReference type="PANTHER" id="PTHR10963">
    <property type="entry name" value="GLYCOSYL HYDROLASE-RELATED"/>
    <property type="match status" value="1"/>
</dbReference>
<dbReference type="CDD" id="cd08023">
    <property type="entry name" value="GH16_laminarinase_like"/>
    <property type="match status" value="1"/>
</dbReference>
<protein>
    <submittedName>
        <fullName evidence="3">Glycoside hydrolase family 16 protein</fullName>
    </submittedName>
</protein>
<organism evidence="3 4">
    <name type="scientific">Devosia oryziradicis</name>
    <dbReference type="NCBI Taxonomy" id="2801335"/>
    <lineage>
        <taxon>Bacteria</taxon>
        <taxon>Pseudomonadati</taxon>
        <taxon>Pseudomonadota</taxon>
        <taxon>Alphaproteobacteria</taxon>
        <taxon>Hyphomicrobiales</taxon>
        <taxon>Devosiaceae</taxon>
        <taxon>Devosia</taxon>
    </lineage>
</organism>
<gene>
    <name evidence="3" type="ORF">JI749_02420</name>
</gene>
<dbReference type="InterPro" id="IPR000757">
    <property type="entry name" value="Beta-glucanase-like"/>
</dbReference>
<proteinExistence type="inferred from homology"/>
<evidence type="ECO:0000313" key="4">
    <source>
        <dbReference type="Proteomes" id="UP000595460"/>
    </source>
</evidence>
<dbReference type="Gene3D" id="2.60.120.200">
    <property type="match status" value="1"/>
</dbReference>
<dbReference type="Proteomes" id="UP000595460">
    <property type="component" value="Chromosome"/>
</dbReference>
<keyword evidence="4" id="KW-1185">Reference proteome</keyword>
<dbReference type="RefSeq" id="WP_201658391.1">
    <property type="nucleotide sequence ID" value="NZ_CP068047.1"/>
</dbReference>
<keyword evidence="3" id="KW-0378">Hydrolase</keyword>
<dbReference type="InterPro" id="IPR050546">
    <property type="entry name" value="Glycosyl_Hydrlase_16"/>
</dbReference>
<dbReference type="SUPFAM" id="SSF49899">
    <property type="entry name" value="Concanavalin A-like lectins/glucanases"/>
    <property type="match status" value="1"/>
</dbReference>
<dbReference type="GO" id="GO:0016787">
    <property type="term" value="F:hydrolase activity"/>
    <property type="evidence" value="ECO:0007669"/>
    <property type="project" value="UniProtKB-KW"/>
</dbReference>
<dbReference type="InterPro" id="IPR013320">
    <property type="entry name" value="ConA-like_dom_sf"/>
</dbReference>
<dbReference type="Pfam" id="PF00722">
    <property type="entry name" value="Glyco_hydro_16"/>
    <property type="match status" value="1"/>
</dbReference>
<dbReference type="PANTHER" id="PTHR10963:SF55">
    <property type="entry name" value="GLYCOSIDE HYDROLASE FAMILY 16 PROTEIN"/>
    <property type="match status" value="1"/>
</dbReference>
<feature type="domain" description="GH16" evidence="2">
    <location>
        <begin position="1"/>
        <end position="241"/>
    </location>
</feature>
<dbReference type="EMBL" id="CP068047">
    <property type="protein sequence ID" value="QQR36511.1"/>
    <property type="molecule type" value="Genomic_DNA"/>
</dbReference>
<evidence type="ECO:0000256" key="1">
    <source>
        <dbReference type="ARBA" id="ARBA00006865"/>
    </source>
</evidence>
<accession>A0ABX7BX26</accession>
<evidence type="ECO:0000259" key="2">
    <source>
        <dbReference type="PROSITE" id="PS51762"/>
    </source>
</evidence>
<comment type="similarity">
    <text evidence="1">Belongs to the glycosyl hydrolase 16 family.</text>
</comment>
<name>A0ABX7BX26_9HYPH</name>
<evidence type="ECO:0000313" key="3">
    <source>
        <dbReference type="EMBL" id="QQR36511.1"/>
    </source>
</evidence>
<dbReference type="PROSITE" id="PS51762">
    <property type="entry name" value="GH16_2"/>
    <property type="match status" value="1"/>
</dbReference>